<evidence type="ECO:0000313" key="2">
    <source>
        <dbReference type="EMBL" id="AAD28675.1"/>
    </source>
</evidence>
<keyword evidence="1" id="KW-0175">Coiled coil</keyword>
<reference evidence="2" key="2">
    <citation type="submission" date="2000-03" db="EMBL/GenBank/DDBJ databases">
        <authorList>
            <person name="Lin X."/>
            <person name="Kaul S."/>
            <person name="Shea T.P."/>
            <person name="Fujii C.Y."/>
            <person name="Shen M."/>
            <person name="VanAken S.E."/>
            <person name="Barnstead M.E."/>
            <person name="Mason T.M."/>
            <person name="Bowman C.L."/>
            <person name="Ronning C.M."/>
            <person name="Benito M.-I."/>
            <person name="Carrera A.J."/>
            <person name="Creasy T.H."/>
            <person name="Buell C.R."/>
            <person name="Town C.D."/>
            <person name="Nierman W.C."/>
            <person name="Fraser C.M."/>
            <person name="Venter J.C."/>
        </authorList>
    </citation>
    <scope>NUCLEOTIDE SEQUENCE</scope>
</reference>
<protein>
    <submittedName>
        <fullName evidence="2">Putative PttA-like transposon protein</fullName>
    </submittedName>
</protein>
<name>Q9SI89_ARATH</name>
<dbReference type="PIR" id="A84492">
    <property type="entry name" value="A84492"/>
</dbReference>
<proteinExistence type="predicted"/>
<reference evidence="2" key="3">
    <citation type="submission" date="2002-02" db="EMBL/GenBank/DDBJ databases">
        <authorList>
            <person name="Town C.D."/>
            <person name="Kaul S."/>
        </authorList>
    </citation>
    <scope>NUCLEOTIDE SEQUENCE</scope>
</reference>
<gene>
    <name evidence="2" type="ordered locus">At2g10490</name>
</gene>
<organism evidence="2">
    <name type="scientific">Arabidopsis thaliana</name>
    <name type="common">Mouse-ear cress</name>
    <dbReference type="NCBI Taxonomy" id="3702"/>
    <lineage>
        <taxon>Eukaryota</taxon>
        <taxon>Viridiplantae</taxon>
        <taxon>Streptophyta</taxon>
        <taxon>Embryophyta</taxon>
        <taxon>Tracheophyta</taxon>
        <taxon>Spermatophyta</taxon>
        <taxon>Magnoliopsida</taxon>
        <taxon>eudicotyledons</taxon>
        <taxon>Gunneridae</taxon>
        <taxon>Pentapetalae</taxon>
        <taxon>rosids</taxon>
        <taxon>malvids</taxon>
        <taxon>Brassicales</taxon>
        <taxon>Brassicaceae</taxon>
        <taxon>Camelineae</taxon>
        <taxon>Arabidopsis</taxon>
    </lineage>
</organism>
<dbReference type="AlphaFoldDB" id="Q9SI89"/>
<dbReference type="EMBL" id="AC007188">
    <property type="protein sequence ID" value="AAD28675.1"/>
    <property type="molecule type" value="Genomic_DNA"/>
</dbReference>
<sequence length="420" mass="48542">MAPESVRRRRTSLREPAPADQDRRIFLPNTTSLRRRRFKFLRRSRLNNMALQRLAPTSATIHRLFNCSRTQRLNHNVKLLRLYLKRSTTIRRQQRQLSKILLSRQIQTLQQTATLHLKGTTSKSKFLGRCRSYKKTRRWLCKRHSPCQTGSCGVVSCLRFPNQKPSGTVQYYFNEIVKRRLKDMVSTDRRTREQPSWIGETLWGTMCAYWDTEEAKKRSKTYSKARLSDRNGLGPHVHYSGPKSFQEIQIELSVDSNEDCDLCLQEEKMGRPVPLGEVFIQTHTKSDGTYVDQKAEKIALAYEQNVREKLSELEAAASAVSDGSSLPRDLTLDEYTTIFLEEAQRQIEEQAAYNEKRDAEIAAREAESARVTAEQKDKLKHLSLVEKYLCQTDPQFLDFIATHSSTSTERIPITPPSNDP</sequence>
<dbReference type="InterPro" id="IPR004252">
    <property type="entry name" value="Probable_transposase_24"/>
</dbReference>
<evidence type="ECO:0000256" key="1">
    <source>
        <dbReference type="SAM" id="Coils"/>
    </source>
</evidence>
<dbReference type="Pfam" id="PF03004">
    <property type="entry name" value="Transposase_24"/>
    <property type="match status" value="1"/>
</dbReference>
<reference key="1">
    <citation type="journal article" date="1999" name="Nature">
        <title>Sequence and analysis of chromosome 2 of the plant Arabidopsis thaliana.</title>
        <authorList>
            <person name="Lin X."/>
            <person name="Kaul S."/>
            <person name="Rounsley S."/>
            <person name="Shea T.P."/>
            <person name="Benito M.I."/>
            <person name="Town C.D."/>
            <person name="Fujii C.Y."/>
            <person name="Mason T."/>
            <person name="Bowman C.L."/>
            <person name="Barnstead M."/>
            <person name="Feldblyum T.V."/>
            <person name="Buell C.R."/>
            <person name="Ketchum K.A."/>
            <person name="Lee J."/>
            <person name="Ronning C.M."/>
            <person name="Koo H.L."/>
            <person name="Moffat K.S."/>
            <person name="Cronin L.A."/>
            <person name="Shen M."/>
            <person name="Pai G."/>
            <person name="Van Aken S."/>
            <person name="Umayam L."/>
            <person name="Tallon L.J."/>
            <person name="Gill J.E."/>
            <person name="Adams M.D."/>
            <person name="Carrera A.J."/>
            <person name="Creasy T.H."/>
            <person name="Goodman H.M."/>
            <person name="Somerville C.R."/>
            <person name="Copenhaver G.P."/>
            <person name="Preuss D."/>
            <person name="Nierman W.C."/>
            <person name="White O."/>
            <person name="Eisen J.A."/>
            <person name="Salzberg S.L."/>
            <person name="Fraser C.M."/>
            <person name="Venter J.C."/>
        </authorList>
    </citation>
    <scope>NUCLEOTIDE SEQUENCE [LARGE SCALE GENOMIC DNA]</scope>
    <source>
        <strain>cv. Columbia</strain>
    </source>
</reference>
<feature type="coiled-coil region" evidence="1">
    <location>
        <begin position="340"/>
        <end position="376"/>
    </location>
</feature>
<accession>Q9SI89</accession>